<keyword evidence="2 5" id="KW-0808">Transferase</keyword>
<feature type="domain" description="Methyltransferase" evidence="4">
    <location>
        <begin position="54"/>
        <end position="144"/>
    </location>
</feature>
<dbReference type="InterPro" id="IPR041698">
    <property type="entry name" value="Methyltransf_25"/>
</dbReference>
<keyword evidence="1 5" id="KW-0489">Methyltransferase</keyword>
<organism evidence="5 6">
    <name type="scientific">Oryzihumus leptocrescens</name>
    <dbReference type="NCBI Taxonomy" id="297536"/>
    <lineage>
        <taxon>Bacteria</taxon>
        <taxon>Bacillati</taxon>
        <taxon>Actinomycetota</taxon>
        <taxon>Actinomycetes</taxon>
        <taxon>Micrococcales</taxon>
        <taxon>Intrasporangiaceae</taxon>
        <taxon>Oryzihumus</taxon>
    </lineage>
</organism>
<sequence length="214" mass="22498">MKPGSWIADASDSYDRVADRYADLVRTGLEALPLEKRLVDHFAQGVVEAGGGPVLDVGCGPGWLTRHLASRGLAVSGIDISTAMLRLARTNNPGLGFAAASLTQIPVADGATAGVFCWYVLHHVPDEDLDTAIRELSRVIVPGGSLMLGGHVGDSTYVKTEGYGGLPMRVLFARRSPETYAHLLRGAGLVVDATIALGPDHPASGAIWLAHKPV</sequence>
<dbReference type="GO" id="GO:0008168">
    <property type="term" value="F:methyltransferase activity"/>
    <property type="evidence" value="ECO:0007669"/>
    <property type="project" value="UniProtKB-KW"/>
</dbReference>
<dbReference type="EMBL" id="VFOQ01000001">
    <property type="protein sequence ID" value="TQL61975.1"/>
    <property type="molecule type" value="Genomic_DNA"/>
</dbReference>
<evidence type="ECO:0000313" key="6">
    <source>
        <dbReference type="Proteomes" id="UP000319514"/>
    </source>
</evidence>
<dbReference type="InterPro" id="IPR029063">
    <property type="entry name" value="SAM-dependent_MTases_sf"/>
</dbReference>
<keyword evidence="3" id="KW-0949">S-adenosyl-L-methionine</keyword>
<evidence type="ECO:0000256" key="2">
    <source>
        <dbReference type="ARBA" id="ARBA00022679"/>
    </source>
</evidence>
<dbReference type="Gene3D" id="3.40.50.150">
    <property type="entry name" value="Vaccinia Virus protein VP39"/>
    <property type="match status" value="1"/>
</dbReference>
<name>A0A542ZNQ4_9MICO</name>
<dbReference type="Proteomes" id="UP000319514">
    <property type="component" value="Unassembled WGS sequence"/>
</dbReference>
<dbReference type="SUPFAM" id="SSF53335">
    <property type="entry name" value="S-adenosyl-L-methionine-dependent methyltransferases"/>
    <property type="match status" value="1"/>
</dbReference>
<dbReference type="GO" id="GO:0032259">
    <property type="term" value="P:methylation"/>
    <property type="evidence" value="ECO:0007669"/>
    <property type="project" value="UniProtKB-KW"/>
</dbReference>
<evidence type="ECO:0000256" key="3">
    <source>
        <dbReference type="ARBA" id="ARBA00022691"/>
    </source>
</evidence>
<dbReference type="CDD" id="cd02440">
    <property type="entry name" value="AdoMet_MTases"/>
    <property type="match status" value="1"/>
</dbReference>
<gene>
    <name evidence="5" type="ORF">FB474_3404</name>
</gene>
<proteinExistence type="predicted"/>
<dbReference type="Pfam" id="PF13649">
    <property type="entry name" value="Methyltransf_25"/>
    <property type="match status" value="1"/>
</dbReference>
<comment type="caution">
    <text evidence="5">The sequence shown here is derived from an EMBL/GenBank/DDBJ whole genome shotgun (WGS) entry which is preliminary data.</text>
</comment>
<dbReference type="PANTHER" id="PTHR43464:SF19">
    <property type="entry name" value="UBIQUINONE BIOSYNTHESIS O-METHYLTRANSFERASE, MITOCHONDRIAL"/>
    <property type="match status" value="1"/>
</dbReference>
<dbReference type="AlphaFoldDB" id="A0A542ZNQ4"/>
<evidence type="ECO:0000313" key="5">
    <source>
        <dbReference type="EMBL" id="TQL61975.1"/>
    </source>
</evidence>
<dbReference type="RefSeq" id="WP_141789693.1">
    <property type="nucleotide sequence ID" value="NZ_BAAAKX010000011.1"/>
</dbReference>
<protein>
    <submittedName>
        <fullName evidence="5">Methyltransferase family protein</fullName>
    </submittedName>
</protein>
<dbReference type="PANTHER" id="PTHR43464">
    <property type="entry name" value="METHYLTRANSFERASE"/>
    <property type="match status" value="1"/>
</dbReference>
<evidence type="ECO:0000259" key="4">
    <source>
        <dbReference type="Pfam" id="PF13649"/>
    </source>
</evidence>
<keyword evidence="6" id="KW-1185">Reference proteome</keyword>
<reference evidence="5 6" key="1">
    <citation type="submission" date="2019-06" db="EMBL/GenBank/DDBJ databases">
        <title>Sequencing the genomes of 1000 actinobacteria strains.</title>
        <authorList>
            <person name="Klenk H.-P."/>
        </authorList>
    </citation>
    <scope>NUCLEOTIDE SEQUENCE [LARGE SCALE GENOMIC DNA]</scope>
    <source>
        <strain evidence="5 6">DSM 18082</strain>
    </source>
</reference>
<accession>A0A542ZNQ4</accession>
<evidence type="ECO:0000256" key="1">
    <source>
        <dbReference type="ARBA" id="ARBA00022603"/>
    </source>
</evidence>
<dbReference type="OrthoDB" id="9805171at2"/>